<evidence type="ECO:0000313" key="12">
    <source>
        <dbReference type="Proteomes" id="UP000219440"/>
    </source>
</evidence>
<dbReference type="Pfam" id="PF02870">
    <property type="entry name" value="Methyltransf_1N"/>
    <property type="match status" value="1"/>
</dbReference>
<feature type="domain" description="Methylated-DNA-[protein]-cysteine S-methyltransferase DNA binding" evidence="9">
    <location>
        <begin position="116"/>
        <end position="198"/>
    </location>
</feature>
<comment type="catalytic activity">
    <reaction evidence="1">
        <text>a 4-O-methyl-thymidine in DNA + L-cysteinyl-[protein] = a thymidine in DNA + S-methyl-L-cysteinyl-[protein]</text>
        <dbReference type="Rhea" id="RHEA:53428"/>
        <dbReference type="Rhea" id="RHEA-COMP:10131"/>
        <dbReference type="Rhea" id="RHEA-COMP:10132"/>
        <dbReference type="Rhea" id="RHEA-COMP:13555"/>
        <dbReference type="Rhea" id="RHEA-COMP:13556"/>
        <dbReference type="ChEBI" id="CHEBI:29950"/>
        <dbReference type="ChEBI" id="CHEBI:82612"/>
        <dbReference type="ChEBI" id="CHEBI:137386"/>
        <dbReference type="ChEBI" id="CHEBI:137387"/>
        <dbReference type="EC" id="2.1.1.63"/>
    </reaction>
</comment>
<evidence type="ECO:0000259" key="9">
    <source>
        <dbReference type="Pfam" id="PF01035"/>
    </source>
</evidence>
<keyword evidence="6" id="KW-0227">DNA damage</keyword>
<dbReference type="SUPFAM" id="SSF53155">
    <property type="entry name" value="Methylated DNA-protein cysteine methyltransferase domain"/>
    <property type="match status" value="1"/>
</dbReference>
<gene>
    <name evidence="11" type="ORF">SAMN06296378_1547</name>
</gene>
<dbReference type="NCBIfam" id="TIGR00589">
    <property type="entry name" value="ogt"/>
    <property type="match status" value="1"/>
</dbReference>
<dbReference type="CDD" id="cd06445">
    <property type="entry name" value="ATase"/>
    <property type="match status" value="1"/>
</dbReference>
<evidence type="ECO:0000256" key="2">
    <source>
        <dbReference type="ARBA" id="ARBA00008711"/>
    </source>
</evidence>
<reference evidence="11 12" key="1">
    <citation type="submission" date="2017-09" db="EMBL/GenBank/DDBJ databases">
        <authorList>
            <person name="Ehlers B."/>
            <person name="Leendertz F.H."/>
        </authorList>
    </citation>
    <scope>NUCLEOTIDE SEQUENCE [LARGE SCALE GENOMIC DNA]</scope>
    <source>
        <strain evidence="11 12">CGMCC 1.05381</strain>
    </source>
</reference>
<keyword evidence="4 11" id="KW-0489">Methyltransferase</keyword>
<keyword evidence="5 11" id="KW-0808">Transferase</keyword>
<dbReference type="Gene3D" id="1.10.10.10">
    <property type="entry name" value="Winged helix-like DNA-binding domain superfamily/Winged helix DNA-binding domain"/>
    <property type="match status" value="1"/>
</dbReference>
<dbReference type="InterPro" id="IPR036388">
    <property type="entry name" value="WH-like_DNA-bd_sf"/>
</dbReference>
<dbReference type="GO" id="GO:0003908">
    <property type="term" value="F:methylated-DNA-[protein]-cysteine S-methyltransferase activity"/>
    <property type="evidence" value="ECO:0007669"/>
    <property type="project" value="UniProtKB-EC"/>
</dbReference>
<dbReference type="Pfam" id="PF01035">
    <property type="entry name" value="DNA_binding_1"/>
    <property type="match status" value="1"/>
</dbReference>
<evidence type="ECO:0000256" key="7">
    <source>
        <dbReference type="ARBA" id="ARBA00023204"/>
    </source>
</evidence>
<sequence>MPSRFTPMSELRQSRVRRPGYSRVMTTAQGRTSRSSTLVAVPAFLRRTDSPLGRIELLSDGLCVTSLSIECAGSLPWGDLPENTAPVLEVAVTQLGEYFEGKRTEFDVPVAVVGTDFQKQVWAELSLLPYGSVVSYGFLGGVTGRATAGRAVGGAVGANPVPIIVPCHRVLAANGRITGFSAGEGIATKAWLLDHEGIEHRS</sequence>
<evidence type="ECO:0000256" key="8">
    <source>
        <dbReference type="ARBA" id="ARBA00049348"/>
    </source>
</evidence>
<evidence type="ECO:0000256" key="5">
    <source>
        <dbReference type="ARBA" id="ARBA00022679"/>
    </source>
</evidence>
<protein>
    <recommendedName>
        <fullName evidence="3">methylated-DNA--[protein]-cysteine S-methyltransferase</fullName>
        <ecNumber evidence="3">2.1.1.63</ecNumber>
    </recommendedName>
</protein>
<dbReference type="PANTHER" id="PTHR10815">
    <property type="entry name" value="METHYLATED-DNA--PROTEIN-CYSTEINE METHYLTRANSFERASE"/>
    <property type="match status" value="1"/>
</dbReference>
<evidence type="ECO:0000256" key="6">
    <source>
        <dbReference type="ARBA" id="ARBA00022763"/>
    </source>
</evidence>
<dbReference type="Gene3D" id="3.30.160.70">
    <property type="entry name" value="Methylated DNA-protein cysteine methyltransferase domain"/>
    <property type="match status" value="1"/>
</dbReference>
<evidence type="ECO:0000313" key="11">
    <source>
        <dbReference type="EMBL" id="SOE65370.1"/>
    </source>
</evidence>
<dbReference type="InterPro" id="IPR036631">
    <property type="entry name" value="MGMT_N_sf"/>
</dbReference>
<dbReference type="GO" id="GO:0006281">
    <property type="term" value="P:DNA repair"/>
    <property type="evidence" value="ECO:0007669"/>
    <property type="project" value="UniProtKB-KW"/>
</dbReference>
<organism evidence="11 12">
    <name type="scientific">Salinibacterium xinjiangense</name>
    <dbReference type="NCBI Taxonomy" id="386302"/>
    <lineage>
        <taxon>Bacteria</taxon>
        <taxon>Bacillati</taxon>
        <taxon>Actinomycetota</taxon>
        <taxon>Actinomycetes</taxon>
        <taxon>Micrococcales</taxon>
        <taxon>Microbacteriaceae</taxon>
        <taxon>Salinibacterium</taxon>
    </lineage>
</organism>
<dbReference type="SUPFAM" id="SSF46767">
    <property type="entry name" value="Methylated DNA-protein cysteine methyltransferase, C-terminal domain"/>
    <property type="match status" value="1"/>
</dbReference>
<dbReference type="EC" id="2.1.1.63" evidence="3"/>
<proteinExistence type="inferred from homology"/>
<dbReference type="InterPro" id="IPR036217">
    <property type="entry name" value="MethylDNA_cys_MeTrfase_DNAb"/>
</dbReference>
<evidence type="ECO:0000256" key="3">
    <source>
        <dbReference type="ARBA" id="ARBA00011918"/>
    </source>
</evidence>
<feature type="domain" description="Methylguanine DNA methyltransferase ribonuclease-like" evidence="10">
    <location>
        <begin position="48"/>
        <end position="111"/>
    </location>
</feature>
<evidence type="ECO:0000259" key="10">
    <source>
        <dbReference type="Pfam" id="PF02870"/>
    </source>
</evidence>
<dbReference type="InterPro" id="IPR014048">
    <property type="entry name" value="MethylDNA_cys_MeTrfase_DNA-bd"/>
</dbReference>
<dbReference type="EMBL" id="OCST01000003">
    <property type="protein sequence ID" value="SOE65370.1"/>
    <property type="molecule type" value="Genomic_DNA"/>
</dbReference>
<comment type="catalytic activity">
    <reaction evidence="8">
        <text>a 6-O-methyl-2'-deoxyguanosine in DNA + L-cysteinyl-[protein] = S-methyl-L-cysteinyl-[protein] + a 2'-deoxyguanosine in DNA</text>
        <dbReference type="Rhea" id="RHEA:24000"/>
        <dbReference type="Rhea" id="RHEA-COMP:10131"/>
        <dbReference type="Rhea" id="RHEA-COMP:10132"/>
        <dbReference type="Rhea" id="RHEA-COMP:11367"/>
        <dbReference type="Rhea" id="RHEA-COMP:11368"/>
        <dbReference type="ChEBI" id="CHEBI:29950"/>
        <dbReference type="ChEBI" id="CHEBI:82612"/>
        <dbReference type="ChEBI" id="CHEBI:85445"/>
        <dbReference type="ChEBI" id="CHEBI:85448"/>
        <dbReference type="EC" id="2.1.1.63"/>
    </reaction>
</comment>
<evidence type="ECO:0000256" key="4">
    <source>
        <dbReference type="ARBA" id="ARBA00022603"/>
    </source>
</evidence>
<dbReference type="PROSITE" id="PS00374">
    <property type="entry name" value="MGMT"/>
    <property type="match status" value="1"/>
</dbReference>
<keyword evidence="7" id="KW-0234">DNA repair</keyword>
<dbReference type="GO" id="GO:0032259">
    <property type="term" value="P:methylation"/>
    <property type="evidence" value="ECO:0007669"/>
    <property type="project" value="UniProtKB-KW"/>
</dbReference>
<dbReference type="InterPro" id="IPR001497">
    <property type="entry name" value="MethylDNA_cys_MeTrfase_AS"/>
</dbReference>
<dbReference type="PANTHER" id="PTHR10815:SF5">
    <property type="entry name" value="METHYLATED-DNA--PROTEIN-CYSTEINE METHYLTRANSFERASE"/>
    <property type="match status" value="1"/>
</dbReference>
<dbReference type="Proteomes" id="UP000219440">
    <property type="component" value="Unassembled WGS sequence"/>
</dbReference>
<keyword evidence="12" id="KW-1185">Reference proteome</keyword>
<accession>A0A2C8ZKE6</accession>
<evidence type="ECO:0000256" key="1">
    <source>
        <dbReference type="ARBA" id="ARBA00001286"/>
    </source>
</evidence>
<dbReference type="FunFam" id="1.10.10.10:FF:000214">
    <property type="entry name" value="Methylated-DNA--protein-cysteine methyltransferase"/>
    <property type="match status" value="1"/>
</dbReference>
<dbReference type="InterPro" id="IPR008332">
    <property type="entry name" value="MethylG_MeTrfase_N"/>
</dbReference>
<name>A0A2C8ZKE6_9MICO</name>
<dbReference type="AlphaFoldDB" id="A0A2C8ZKE6"/>
<comment type="similarity">
    <text evidence="2">Belongs to the MGMT family.</text>
</comment>